<dbReference type="Gene3D" id="1.20.1260.10">
    <property type="match status" value="1"/>
</dbReference>
<dbReference type="InterPro" id="IPR012347">
    <property type="entry name" value="Ferritin-like"/>
</dbReference>
<dbReference type="RefSeq" id="WP_276233913.1">
    <property type="nucleotide sequence ID" value="NZ_CP119802.1"/>
</dbReference>
<name>A0ABD5ZQB1_9EURY</name>
<organism evidence="1 2">
    <name type="scientific">Halosegnis marinus</name>
    <dbReference type="NCBI Taxonomy" id="3034023"/>
    <lineage>
        <taxon>Archaea</taxon>
        <taxon>Methanobacteriati</taxon>
        <taxon>Methanobacteriota</taxon>
        <taxon>Stenosarchaea group</taxon>
        <taxon>Halobacteria</taxon>
        <taxon>Halobacteriales</taxon>
        <taxon>Natronomonadaceae</taxon>
        <taxon>Halosegnis</taxon>
    </lineage>
</organism>
<sequence>MRAVTELDPRDLSERERAAVVAELETLADDQFVVAERYIDWQTRGPTLEADIAVANIAQDEYGHARLWYDLLEDLGRAEEELIWERDPDAFRHATLLELDYGKGDWADCVLRGYLYDTFESLHLESLDGSTYPRIADRLGKVRGEENYHLEHTESWLDRLTEDVAPGDEALVRLQDALDRLYPHALTMFEPTEEEEAILDLGVRSTPLAELREDWLAVTTPFLAGLGLDVPEPRLPESGVRGRDGSHTDDWRGLYDEFTYTYEMLGREPAKLMVDPDEVEG</sequence>
<evidence type="ECO:0000313" key="2">
    <source>
        <dbReference type="Proteomes" id="UP001596398"/>
    </source>
</evidence>
<dbReference type="PANTHER" id="PTHR30458">
    <property type="entry name" value="PHENYLACETIC ACID DEGRADATION PROTEIN PAA"/>
    <property type="match status" value="1"/>
</dbReference>
<protein>
    <submittedName>
        <fullName evidence="1">1,2-phenylacetyl-CoA epoxidase subunit PaaC</fullName>
        <ecNumber evidence="1">1.14.13.149</ecNumber>
    </submittedName>
</protein>
<dbReference type="InterPro" id="IPR052703">
    <property type="entry name" value="Aromatic_CoA_ox/epox"/>
</dbReference>
<gene>
    <name evidence="1" type="primary">paaC</name>
    <name evidence="1" type="ORF">ACFQJ4_10640</name>
</gene>
<reference evidence="1 2" key="1">
    <citation type="journal article" date="2019" name="Int. J. Syst. Evol. Microbiol.">
        <title>The Global Catalogue of Microorganisms (GCM) 10K type strain sequencing project: providing services to taxonomists for standard genome sequencing and annotation.</title>
        <authorList>
            <consortium name="The Broad Institute Genomics Platform"/>
            <consortium name="The Broad Institute Genome Sequencing Center for Infectious Disease"/>
            <person name="Wu L."/>
            <person name="Ma J."/>
        </authorList>
    </citation>
    <scope>NUCLEOTIDE SEQUENCE [LARGE SCALE GENOMIC DNA]</scope>
    <source>
        <strain evidence="1 2">DT85</strain>
    </source>
</reference>
<dbReference type="InterPro" id="IPR007814">
    <property type="entry name" value="PaaA_PaaC"/>
</dbReference>
<dbReference type="EMBL" id="JBHTAP010000001">
    <property type="protein sequence ID" value="MFC7235772.1"/>
    <property type="molecule type" value="Genomic_DNA"/>
</dbReference>
<dbReference type="NCBIfam" id="TIGR02158">
    <property type="entry name" value="PA_CoA_Oxy3"/>
    <property type="match status" value="1"/>
</dbReference>
<dbReference type="Proteomes" id="UP001596398">
    <property type="component" value="Unassembled WGS sequence"/>
</dbReference>
<dbReference type="EC" id="1.14.13.149" evidence="1"/>
<dbReference type="AlphaFoldDB" id="A0ABD5ZQB1"/>
<keyword evidence="2" id="KW-1185">Reference proteome</keyword>
<dbReference type="GeneID" id="79267470"/>
<dbReference type="SUPFAM" id="SSF47240">
    <property type="entry name" value="Ferritin-like"/>
    <property type="match status" value="1"/>
</dbReference>
<dbReference type="PANTHER" id="PTHR30458:SF0">
    <property type="entry name" value="1,2-PHENYLACETYL-COA EPOXIDASE, SUBUNIT C"/>
    <property type="match status" value="1"/>
</dbReference>
<comment type="caution">
    <text evidence="1">The sequence shown here is derived from an EMBL/GenBank/DDBJ whole genome shotgun (WGS) entry which is preliminary data.</text>
</comment>
<dbReference type="InterPro" id="IPR009078">
    <property type="entry name" value="Ferritin-like_SF"/>
</dbReference>
<keyword evidence="1" id="KW-0560">Oxidoreductase</keyword>
<evidence type="ECO:0000313" key="1">
    <source>
        <dbReference type="EMBL" id="MFC7235772.1"/>
    </source>
</evidence>
<accession>A0ABD5ZQB1</accession>
<dbReference type="Pfam" id="PF05138">
    <property type="entry name" value="PaaA_PaaC"/>
    <property type="match status" value="1"/>
</dbReference>
<proteinExistence type="predicted"/>
<dbReference type="InterPro" id="IPR011882">
    <property type="entry name" value="PaaC"/>
</dbReference>
<dbReference type="GO" id="GO:0097266">
    <property type="term" value="F:phenylacetyl-CoA 1,2-epoxidase activity"/>
    <property type="evidence" value="ECO:0007669"/>
    <property type="project" value="UniProtKB-EC"/>
</dbReference>